<dbReference type="PROSITE" id="PS50967">
    <property type="entry name" value="HRDC"/>
    <property type="match status" value="1"/>
</dbReference>
<dbReference type="GO" id="GO:0071035">
    <property type="term" value="P:nuclear polyadenylation-dependent rRNA catabolic process"/>
    <property type="evidence" value="ECO:0007669"/>
    <property type="project" value="TreeGrafter"/>
</dbReference>
<evidence type="ECO:0000313" key="3">
    <source>
        <dbReference type="Proteomes" id="UP000708208"/>
    </source>
</evidence>
<dbReference type="GO" id="GO:0003727">
    <property type="term" value="F:single-stranded RNA binding"/>
    <property type="evidence" value="ECO:0007669"/>
    <property type="project" value="TreeGrafter"/>
</dbReference>
<evidence type="ECO:0000259" key="1">
    <source>
        <dbReference type="PROSITE" id="PS50967"/>
    </source>
</evidence>
<dbReference type="GO" id="GO:0071036">
    <property type="term" value="P:nuclear polyadenylation-dependent snoRNA catabolic process"/>
    <property type="evidence" value="ECO:0007669"/>
    <property type="project" value="TreeGrafter"/>
</dbReference>
<feature type="domain" description="HRDC" evidence="1">
    <location>
        <begin position="341"/>
        <end position="417"/>
    </location>
</feature>
<dbReference type="InterPro" id="IPR002121">
    <property type="entry name" value="HRDC_dom"/>
</dbReference>
<dbReference type="GO" id="GO:0071039">
    <property type="term" value="P:nuclear polyadenylation-dependent CUT catabolic process"/>
    <property type="evidence" value="ECO:0007669"/>
    <property type="project" value="TreeGrafter"/>
</dbReference>
<organism evidence="2 3">
    <name type="scientific">Allacma fusca</name>
    <dbReference type="NCBI Taxonomy" id="39272"/>
    <lineage>
        <taxon>Eukaryota</taxon>
        <taxon>Metazoa</taxon>
        <taxon>Ecdysozoa</taxon>
        <taxon>Arthropoda</taxon>
        <taxon>Hexapoda</taxon>
        <taxon>Collembola</taxon>
        <taxon>Symphypleona</taxon>
        <taxon>Sminthuridae</taxon>
        <taxon>Allacma</taxon>
    </lineage>
</organism>
<dbReference type="GO" id="GO:0000467">
    <property type="term" value="P:exonucleolytic trimming to generate mature 3'-end of 5.8S rRNA from tricistronic rRNA transcript (SSU-rRNA, 5.8S rRNA, LSU-rRNA)"/>
    <property type="evidence" value="ECO:0007669"/>
    <property type="project" value="InterPro"/>
</dbReference>
<dbReference type="GO" id="GO:0005730">
    <property type="term" value="C:nucleolus"/>
    <property type="evidence" value="ECO:0007669"/>
    <property type="project" value="TreeGrafter"/>
</dbReference>
<dbReference type="InterPro" id="IPR002562">
    <property type="entry name" value="3'-5'_exonuclease_dom"/>
</dbReference>
<dbReference type="Proteomes" id="UP000708208">
    <property type="component" value="Unassembled WGS sequence"/>
</dbReference>
<reference evidence="2" key="1">
    <citation type="submission" date="2021-06" db="EMBL/GenBank/DDBJ databases">
        <authorList>
            <person name="Hodson N. C."/>
            <person name="Mongue J. A."/>
            <person name="Jaron S. K."/>
        </authorList>
    </citation>
    <scope>NUCLEOTIDE SEQUENCE</scope>
</reference>
<dbReference type="GO" id="GO:0000176">
    <property type="term" value="C:nuclear exosome (RNase complex)"/>
    <property type="evidence" value="ECO:0007669"/>
    <property type="project" value="TreeGrafter"/>
</dbReference>
<protein>
    <recommendedName>
        <fullName evidence="1">HRDC domain-containing protein</fullName>
    </recommendedName>
</protein>
<accession>A0A8J2KE41</accession>
<dbReference type="PANTHER" id="PTHR12124">
    <property type="entry name" value="POLYMYOSITIS/SCLERODERMA AUTOANTIGEN-RELATED"/>
    <property type="match status" value="1"/>
</dbReference>
<dbReference type="AlphaFoldDB" id="A0A8J2KE41"/>
<dbReference type="InterPro" id="IPR045092">
    <property type="entry name" value="Rrp6-like"/>
</dbReference>
<dbReference type="GO" id="GO:0071040">
    <property type="term" value="P:nuclear polyadenylation-dependent antisense transcript catabolic process"/>
    <property type="evidence" value="ECO:0007669"/>
    <property type="project" value="TreeGrafter"/>
</dbReference>
<dbReference type="GO" id="GO:0071051">
    <property type="term" value="P:poly(A)-dependent snoRNA 3'-end processing"/>
    <property type="evidence" value="ECO:0007669"/>
    <property type="project" value="TreeGrafter"/>
</dbReference>
<dbReference type="OrthoDB" id="6724116at2759"/>
<dbReference type="PANTHER" id="PTHR12124:SF47">
    <property type="entry name" value="EXOSOME COMPONENT 10"/>
    <property type="match status" value="1"/>
</dbReference>
<keyword evidence="3" id="KW-1185">Reference proteome</keyword>
<sequence length="417" mass="48776">MTLVAKFVQKSTFPGIRKFSSITIPTEGITRNVTPDLNSVSVTVRNKNEPNLELLETFRQQEASKLLQTKCSIPWTTPEVSRNIGSTTIATDKKRSIWDWRPAPLFLKHSFVKWPVLNVQDTPMDIINTEEKFKEMMTELRDLQVMEIGFRVKNSSTNYQRLACLITISTRFKDYVVDCLSLEKEIVKELNEIFANPYILKVTFCGKVVDILSLKKDFGIHVIGLFDIRKAERIIKSTEKIIEERDEEINTFGYFLHKYINIESSHRGFWKQRPLTETTIKAARKDSHFLLNVYDQQKELLMKLENGYLLSVYELSKSAQTQGLSARNENEWMEKYKNHFNEQQWHALTELNTWRKRIAQDRNCNVRLVATNKILTQLAERLPKTEEHFMEIISRMPCTTARIDLKNDSNLLVKLFQ</sequence>
<dbReference type="GO" id="GO:0071044">
    <property type="term" value="P:histone mRNA catabolic process"/>
    <property type="evidence" value="ECO:0007669"/>
    <property type="project" value="TreeGrafter"/>
</dbReference>
<gene>
    <name evidence="2" type="ORF">AFUS01_LOCUS13419</name>
</gene>
<dbReference type="Pfam" id="PF01612">
    <property type="entry name" value="DNA_pol_A_exo1"/>
    <property type="match status" value="1"/>
</dbReference>
<dbReference type="GO" id="GO:0000175">
    <property type="term" value="F:3'-5'-RNA exonuclease activity"/>
    <property type="evidence" value="ECO:0007669"/>
    <property type="project" value="InterPro"/>
</dbReference>
<evidence type="ECO:0000313" key="2">
    <source>
        <dbReference type="EMBL" id="CAG7724389.1"/>
    </source>
</evidence>
<dbReference type="GO" id="GO:0071037">
    <property type="term" value="P:nuclear polyadenylation-dependent snRNA catabolic process"/>
    <property type="evidence" value="ECO:0007669"/>
    <property type="project" value="TreeGrafter"/>
</dbReference>
<name>A0A8J2KE41_9HEXA</name>
<dbReference type="GO" id="GO:0071038">
    <property type="term" value="P:TRAMP-dependent tRNA surveillance pathway"/>
    <property type="evidence" value="ECO:0007669"/>
    <property type="project" value="TreeGrafter"/>
</dbReference>
<dbReference type="EMBL" id="CAJVCH010109331">
    <property type="protein sequence ID" value="CAG7724389.1"/>
    <property type="molecule type" value="Genomic_DNA"/>
</dbReference>
<comment type="caution">
    <text evidence="2">The sequence shown here is derived from an EMBL/GenBank/DDBJ whole genome shotgun (WGS) entry which is preliminary data.</text>
</comment>
<proteinExistence type="predicted"/>
<dbReference type="Pfam" id="PF00570">
    <property type="entry name" value="HRDC"/>
    <property type="match status" value="1"/>
</dbReference>